<name>A0A8T0EQ31_ARGBR</name>
<keyword evidence="3" id="KW-1185">Reference proteome</keyword>
<protein>
    <submittedName>
        <fullName evidence="2">Uncharacterized protein</fullName>
    </submittedName>
</protein>
<gene>
    <name evidence="2" type="ORF">HNY73_014671</name>
</gene>
<feature type="compositionally biased region" description="Gly residues" evidence="1">
    <location>
        <begin position="262"/>
        <end position="271"/>
    </location>
</feature>
<proteinExistence type="predicted"/>
<dbReference type="AlphaFoldDB" id="A0A8T0EQ31"/>
<evidence type="ECO:0000313" key="3">
    <source>
        <dbReference type="Proteomes" id="UP000807504"/>
    </source>
</evidence>
<dbReference type="EMBL" id="JABXBU010002072">
    <property type="protein sequence ID" value="KAF8777890.1"/>
    <property type="molecule type" value="Genomic_DNA"/>
</dbReference>
<accession>A0A8T0EQ31</accession>
<feature type="region of interest" description="Disordered" evidence="1">
    <location>
        <begin position="244"/>
        <end position="287"/>
    </location>
</feature>
<reference evidence="2" key="1">
    <citation type="journal article" date="2020" name="bioRxiv">
        <title>Chromosome-level reference genome of the European wasp spider Argiope bruennichi: a resource for studies on range expansion and evolutionary adaptation.</title>
        <authorList>
            <person name="Sheffer M.M."/>
            <person name="Hoppe A."/>
            <person name="Krehenwinkel H."/>
            <person name="Uhl G."/>
            <person name="Kuss A.W."/>
            <person name="Jensen L."/>
            <person name="Jensen C."/>
            <person name="Gillespie R.G."/>
            <person name="Hoff K.J."/>
            <person name="Prost S."/>
        </authorList>
    </citation>
    <scope>NUCLEOTIDE SEQUENCE</scope>
</reference>
<comment type="caution">
    <text evidence="2">The sequence shown here is derived from an EMBL/GenBank/DDBJ whole genome shotgun (WGS) entry which is preliminary data.</text>
</comment>
<sequence>MSQAAAAQEDQEATVRYGQFKVQVAYGQAPRIGRSGGAGRKQLLSSIEESRHQAGPGGGLRKDYGSTRLQVALWLYRRESDRSGTRGARARSSLLQLRQWVIGPGPLVMCGDGMEDTPRKSDSGLLVHGCMLASSIRLDRGGGGRNRRFTVHKVQVAMVNWSGWKREECGSRSRRCAAASSGERLRRLPDMRGQGVFVMEQGGADASRKQHQEDQSIGVTGAELWVEQRRFRSRLRYSVERGTAAAQQISEDQAVRKSYGQQGEGGYGPNGGNRRSDQEGQGSTAAC</sequence>
<evidence type="ECO:0000313" key="2">
    <source>
        <dbReference type="EMBL" id="KAF8777890.1"/>
    </source>
</evidence>
<reference evidence="2" key="2">
    <citation type="submission" date="2020-06" db="EMBL/GenBank/DDBJ databases">
        <authorList>
            <person name="Sheffer M."/>
        </authorList>
    </citation>
    <scope>NUCLEOTIDE SEQUENCE</scope>
</reference>
<dbReference type="Proteomes" id="UP000807504">
    <property type="component" value="Unassembled WGS sequence"/>
</dbReference>
<evidence type="ECO:0000256" key="1">
    <source>
        <dbReference type="SAM" id="MobiDB-lite"/>
    </source>
</evidence>
<organism evidence="2 3">
    <name type="scientific">Argiope bruennichi</name>
    <name type="common">Wasp spider</name>
    <name type="synonym">Aranea bruennichi</name>
    <dbReference type="NCBI Taxonomy" id="94029"/>
    <lineage>
        <taxon>Eukaryota</taxon>
        <taxon>Metazoa</taxon>
        <taxon>Ecdysozoa</taxon>
        <taxon>Arthropoda</taxon>
        <taxon>Chelicerata</taxon>
        <taxon>Arachnida</taxon>
        <taxon>Araneae</taxon>
        <taxon>Araneomorphae</taxon>
        <taxon>Entelegynae</taxon>
        <taxon>Araneoidea</taxon>
        <taxon>Araneidae</taxon>
        <taxon>Argiope</taxon>
    </lineage>
</organism>